<dbReference type="EMBL" id="SSTE01007195">
    <property type="protein sequence ID" value="KAA0057304.1"/>
    <property type="molecule type" value="Genomic_DNA"/>
</dbReference>
<sequence length="57" mass="6280">MDVTFLEDKPFFPVSHLQGESGSEKANWHVPFTPIAPTKPPEPILHDTVLPTNKSPG</sequence>
<evidence type="ECO:0000313" key="3">
    <source>
        <dbReference type="Proteomes" id="UP000321393"/>
    </source>
</evidence>
<gene>
    <name evidence="2" type="ORF">E6C27_scaffold280G001470</name>
</gene>
<comment type="caution">
    <text evidence="2">The sequence shown here is derived from an EMBL/GenBank/DDBJ whole genome shotgun (WGS) entry which is preliminary data.</text>
</comment>
<evidence type="ECO:0000256" key="1">
    <source>
        <dbReference type="SAM" id="MobiDB-lite"/>
    </source>
</evidence>
<dbReference type="AlphaFoldDB" id="A0A5A7UQ41"/>
<accession>A0A5A7UQ41</accession>
<evidence type="ECO:0000313" key="2">
    <source>
        <dbReference type="EMBL" id="KAA0057304.1"/>
    </source>
</evidence>
<reference evidence="2 3" key="1">
    <citation type="submission" date="2019-08" db="EMBL/GenBank/DDBJ databases">
        <title>Draft genome sequences of two oriental melons (Cucumis melo L. var makuwa).</title>
        <authorList>
            <person name="Kwon S.-Y."/>
        </authorList>
    </citation>
    <scope>NUCLEOTIDE SEQUENCE [LARGE SCALE GENOMIC DNA]</scope>
    <source>
        <strain evidence="3">cv. SW 3</strain>
        <tissue evidence="2">Leaf</tissue>
    </source>
</reference>
<dbReference type="Proteomes" id="UP000321393">
    <property type="component" value="Unassembled WGS sequence"/>
</dbReference>
<proteinExistence type="predicted"/>
<organism evidence="2 3">
    <name type="scientific">Cucumis melo var. makuwa</name>
    <name type="common">Oriental melon</name>
    <dbReference type="NCBI Taxonomy" id="1194695"/>
    <lineage>
        <taxon>Eukaryota</taxon>
        <taxon>Viridiplantae</taxon>
        <taxon>Streptophyta</taxon>
        <taxon>Embryophyta</taxon>
        <taxon>Tracheophyta</taxon>
        <taxon>Spermatophyta</taxon>
        <taxon>Magnoliopsida</taxon>
        <taxon>eudicotyledons</taxon>
        <taxon>Gunneridae</taxon>
        <taxon>Pentapetalae</taxon>
        <taxon>rosids</taxon>
        <taxon>fabids</taxon>
        <taxon>Cucurbitales</taxon>
        <taxon>Cucurbitaceae</taxon>
        <taxon>Benincaseae</taxon>
        <taxon>Cucumis</taxon>
    </lineage>
</organism>
<feature type="region of interest" description="Disordered" evidence="1">
    <location>
        <begin position="34"/>
        <end position="57"/>
    </location>
</feature>
<name>A0A5A7UQ41_CUCMM</name>
<protein>
    <submittedName>
        <fullName evidence="2">Uncharacterized protein</fullName>
    </submittedName>
</protein>